<evidence type="ECO:0000259" key="1">
    <source>
        <dbReference type="Pfam" id="PF13966"/>
    </source>
</evidence>
<keyword evidence="2" id="KW-0436">Ligase</keyword>
<dbReference type="Proteomes" id="UP000288805">
    <property type="component" value="Unassembled WGS sequence"/>
</dbReference>
<protein>
    <submittedName>
        <fullName evidence="2">Valine--tRNA ligase, chloroplastic/mitochondrial 2</fullName>
    </submittedName>
</protein>
<reference evidence="2 3" key="1">
    <citation type="journal article" date="2018" name="PLoS Genet.">
        <title>Population sequencing reveals clonal diversity and ancestral inbreeding in the grapevine cultivar Chardonnay.</title>
        <authorList>
            <person name="Roach M.J."/>
            <person name="Johnson D.L."/>
            <person name="Bohlmann J."/>
            <person name="van Vuuren H.J."/>
            <person name="Jones S.J."/>
            <person name="Pretorius I.S."/>
            <person name="Schmidt S.A."/>
            <person name="Borneman A.R."/>
        </authorList>
    </citation>
    <scope>NUCLEOTIDE SEQUENCE [LARGE SCALE GENOMIC DNA]</scope>
    <source>
        <strain evidence="3">cv. Chardonnay</strain>
        <tissue evidence="2">Leaf</tissue>
    </source>
</reference>
<dbReference type="GO" id="GO:0016874">
    <property type="term" value="F:ligase activity"/>
    <property type="evidence" value="ECO:0007669"/>
    <property type="project" value="UniProtKB-KW"/>
</dbReference>
<accession>A0A438HXE6</accession>
<comment type="caution">
    <text evidence="2">The sequence shown here is derived from an EMBL/GenBank/DDBJ whole genome shotgun (WGS) entry which is preliminary data.</text>
</comment>
<evidence type="ECO:0000313" key="3">
    <source>
        <dbReference type="Proteomes" id="UP000288805"/>
    </source>
</evidence>
<evidence type="ECO:0000313" key="2">
    <source>
        <dbReference type="EMBL" id="RVW89115.1"/>
    </source>
</evidence>
<organism evidence="2 3">
    <name type="scientific">Vitis vinifera</name>
    <name type="common">Grape</name>
    <dbReference type="NCBI Taxonomy" id="29760"/>
    <lineage>
        <taxon>Eukaryota</taxon>
        <taxon>Viridiplantae</taxon>
        <taxon>Streptophyta</taxon>
        <taxon>Embryophyta</taxon>
        <taxon>Tracheophyta</taxon>
        <taxon>Spermatophyta</taxon>
        <taxon>Magnoliopsida</taxon>
        <taxon>eudicotyledons</taxon>
        <taxon>Gunneridae</taxon>
        <taxon>Pentapetalae</taxon>
        <taxon>rosids</taxon>
        <taxon>Vitales</taxon>
        <taxon>Vitaceae</taxon>
        <taxon>Viteae</taxon>
        <taxon>Vitis</taxon>
    </lineage>
</organism>
<dbReference type="PANTHER" id="PTHR33116:SF78">
    <property type="entry name" value="OS12G0587133 PROTEIN"/>
    <property type="match status" value="1"/>
</dbReference>
<dbReference type="InterPro" id="IPR026960">
    <property type="entry name" value="RVT-Znf"/>
</dbReference>
<feature type="domain" description="Reverse transcriptase zinc-binding" evidence="1">
    <location>
        <begin position="342"/>
        <end position="411"/>
    </location>
</feature>
<name>A0A438HXE6_VITVI</name>
<sequence>MRSDIFFLSGSYMVNWSPNLQTAVSDLEVEYSEEPGTLYYIKYRVAGEVSSCYTCNFGILRHNMSSTLVHYSCLVLHIVSASYHLGGPSIGGLSLGSLSKERSLRRRELEELLVKEEEKTLGPDGFTIAVYQECWDAIKEDLMRVFLEFHTNEIINQSTNATFIALVPKKEGVQPKIEILDEGIVSKWPLSYLGPPLGGNPKTIEFWDLVVERILRRDFLWFGAGEGKKDHLIRWDVVCKQKELGDLGFGIWEDFLGNNTLLGKWLWRCPWKAIAQVFQGFSPYICLVVGNGERIRFWEDLWRGNQPLCSQFPGLYRVVYVKTSPFLLSLAIHFSNHVLFIMTKFLWRSKAPSKVKALAWLVVHGKVNTNDKLQLRRPYKSLSSQWCILCKGNGESIDHLFLHCPLTIGLWHKLFNLAGWIGFCQGVLRT</sequence>
<dbReference type="EMBL" id="QGNW01000167">
    <property type="protein sequence ID" value="RVW89115.1"/>
    <property type="molecule type" value="Genomic_DNA"/>
</dbReference>
<dbReference type="Pfam" id="PF13966">
    <property type="entry name" value="zf-RVT"/>
    <property type="match status" value="1"/>
</dbReference>
<proteinExistence type="predicted"/>
<gene>
    <name evidence="2" type="primary">EMB2247_8</name>
    <name evidence="2" type="ORF">CK203_040216</name>
</gene>
<dbReference type="AlphaFoldDB" id="A0A438HXE6"/>
<dbReference type="PANTHER" id="PTHR33116">
    <property type="entry name" value="REVERSE TRANSCRIPTASE ZINC-BINDING DOMAIN-CONTAINING PROTEIN-RELATED-RELATED"/>
    <property type="match status" value="1"/>
</dbReference>